<dbReference type="PROSITE" id="PS00107">
    <property type="entry name" value="PROTEIN_KINASE_ATP"/>
    <property type="match status" value="1"/>
</dbReference>
<dbReference type="InterPro" id="IPR013320">
    <property type="entry name" value="ConA-like_dom_sf"/>
</dbReference>
<proteinExistence type="inferred from homology"/>
<keyword evidence="15" id="KW-0808">Transferase</keyword>
<evidence type="ECO:0000256" key="3">
    <source>
        <dbReference type="ARBA" id="ARBA00022692"/>
    </source>
</evidence>
<feature type="transmembrane region" description="Helical" evidence="13">
    <location>
        <begin position="162"/>
        <end position="187"/>
    </location>
</feature>
<dbReference type="GO" id="GO:0030246">
    <property type="term" value="F:carbohydrate binding"/>
    <property type="evidence" value="ECO:0007669"/>
    <property type="project" value="UniProtKB-KW"/>
</dbReference>
<dbReference type="Pfam" id="PF00139">
    <property type="entry name" value="Lectin_legB"/>
    <property type="match status" value="1"/>
</dbReference>
<dbReference type="Gene3D" id="3.30.200.20">
    <property type="entry name" value="Phosphorylase Kinase, domain 1"/>
    <property type="match status" value="1"/>
</dbReference>
<evidence type="ECO:0000259" key="14">
    <source>
        <dbReference type="Pfam" id="PF00139"/>
    </source>
</evidence>
<feature type="binding site" evidence="11">
    <location>
        <position position="265"/>
    </location>
    <ligand>
        <name>ATP</name>
        <dbReference type="ChEBI" id="CHEBI:30616"/>
    </ligand>
</feature>
<dbReference type="SUPFAM" id="SSF49899">
    <property type="entry name" value="Concanavalin A-like lectins/glucanases"/>
    <property type="match status" value="1"/>
</dbReference>
<dbReference type="AlphaFoldDB" id="A0A314YGB5"/>
<reference evidence="15 16" key="1">
    <citation type="submission" date="2018-02" db="EMBL/GenBank/DDBJ databases">
        <title>Draft genome of wild Prunus yedoensis var. nudiflora.</title>
        <authorList>
            <person name="Baek S."/>
            <person name="Kim J.-H."/>
            <person name="Choi K."/>
            <person name="Kim G.-B."/>
            <person name="Cho A."/>
            <person name="Jang H."/>
            <person name="Shin C.-H."/>
            <person name="Yu H.-J."/>
            <person name="Mun J.-H."/>
        </authorList>
    </citation>
    <scope>NUCLEOTIDE SEQUENCE [LARGE SCALE GENOMIC DNA]</scope>
    <source>
        <strain evidence="16">cv. Jeju island</strain>
        <tissue evidence="15">Leaf</tissue>
    </source>
</reference>
<feature type="region of interest" description="Disordered" evidence="12">
    <location>
        <begin position="137"/>
        <end position="156"/>
    </location>
</feature>
<organism evidence="15 16">
    <name type="scientific">Prunus yedoensis var. nudiflora</name>
    <dbReference type="NCBI Taxonomy" id="2094558"/>
    <lineage>
        <taxon>Eukaryota</taxon>
        <taxon>Viridiplantae</taxon>
        <taxon>Streptophyta</taxon>
        <taxon>Embryophyta</taxon>
        <taxon>Tracheophyta</taxon>
        <taxon>Spermatophyta</taxon>
        <taxon>Magnoliopsida</taxon>
        <taxon>eudicotyledons</taxon>
        <taxon>Gunneridae</taxon>
        <taxon>Pentapetalae</taxon>
        <taxon>rosids</taxon>
        <taxon>fabids</taxon>
        <taxon>Rosales</taxon>
        <taxon>Rosaceae</taxon>
        <taxon>Amygdaloideae</taxon>
        <taxon>Amygdaleae</taxon>
        <taxon>Prunus</taxon>
    </lineage>
</organism>
<keyword evidence="7 11" id="KW-0067">ATP-binding</keyword>
<feature type="region of interest" description="Disordered" evidence="12">
    <location>
        <begin position="298"/>
        <end position="335"/>
    </location>
</feature>
<dbReference type="EMBL" id="PJQY01001361">
    <property type="protein sequence ID" value="PQQ03284.1"/>
    <property type="molecule type" value="Genomic_DNA"/>
</dbReference>
<keyword evidence="15" id="KW-0418">Kinase</keyword>
<evidence type="ECO:0000256" key="8">
    <source>
        <dbReference type="ARBA" id="ARBA00022989"/>
    </source>
</evidence>
<feature type="compositionally biased region" description="Polar residues" evidence="12">
    <location>
        <begin position="311"/>
        <end position="335"/>
    </location>
</feature>
<evidence type="ECO:0000256" key="12">
    <source>
        <dbReference type="SAM" id="MobiDB-lite"/>
    </source>
</evidence>
<keyword evidence="6 11" id="KW-0547">Nucleotide-binding</keyword>
<dbReference type="PANTHER" id="PTHR27007">
    <property type="match status" value="1"/>
</dbReference>
<feature type="domain" description="Legume lectin" evidence="14">
    <location>
        <begin position="29"/>
        <end position="125"/>
    </location>
</feature>
<dbReference type="Proteomes" id="UP000250321">
    <property type="component" value="Unassembled WGS sequence"/>
</dbReference>
<dbReference type="InterPro" id="IPR001220">
    <property type="entry name" value="Legume_lectin_dom"/>
</dbReference>
<name>A0A314YGB5_PRUYE</name>
<dbReference type="GO" id="GO:0005524">
    <property type="term" value="F:ATP binding"/>
    <property type="evidence" value="ECO:0007669"/>
    <property type="project" value="UniProtKB-UniRule"/>
</dbReference>
<protein>
    <submittedName>
        <fullName evidence="15">L-type lectin-domain containing receptor kinase IX.1-like</fullName>
    </submittedName>
</protein>
<keyword evidence="9 13" id="KW-0472">Membrane</keyword>
<evidence type="ECO:0000256" key="10">
    <source>
        <dbReference type="ARBA" id="ARBA00023170"/>
    </source>
</evidence>
<keyword evidence="8 13" id="KW-1133">Transmembrane helix</keyword>
<evidence type="ECO:0000256" key="5">
    <source>
        <dbReference type="ARBA" id="ARBA00022734"/>
    </source>
</evidence>
<evidence type="ECO:0000256" key="6">
    <source>
        <dbReference type="ARBA" id="ARBA00022741"/>
    </source>
</evidence>
<dbReference type="GO" id="GO:0016020">
    <property type="term" value="C:membrane"/>
    <property type="evidence" value="ECO:0007669"/>
    <property type="project" value="UniProtKB-SubCell"/>
</dbReference>
<dbReference type="InterPro" id="IPR050528">
    <property type="entry name" value="L-type_Lectin-RKs"/>
</dbReference>
<comment type="subcellular location">
    <subcellularLocation>
        <location evidence="1">Membrane</location>
        <topology evidence="1">Single-pass type I membrane protein</topology>
    </subcellularLocation>
</comment>
<comment type="caution">
    <text evidence="15">The sequence shown here is derived from an EMBL/GenBank/DDBJ whole genome shotgun (WGS) entry which is preliminary data.</text>
</comment>
<evidence type="ECO:0000256" key="11">
    <source>
        <dbReference type="PROSITE-ProRule" id="PRU10141"/>
    </source>
</evidence>
<keyword evidence="5 15" id="KW-0430">Lectin</keyword>
<evidence type="ECO:0000256" key="9">
    <source>
        <dbReference type="ARBA" id="ARBA00023136"/>
    </source>
</evidence>
<keyword evidence="16" id="KW-1185">Reference proteome</keyword>
<sequence>MSTRSLRWSLIPSVIHGQPWRIPKAVTWGFDVNSVKSNVTRPWNGGIAEAKLNRAWISYNSSSKILSVAFTSYVNGSQEQVINSLGYMVDLNKYFPDWVIVGFSASTGAAYALHKITSWNFTSSSLLDDEFLAFSGQEKSQESPVPGPEHSSKKSRKRKKPLVVVISSTIGGGGGLILVCVVGLGLFNSCKKRAVEERAAKILMIRHDVIAEFEKEISRPRQFSYKELDSVTKHFAKGEKLGEGLFSVVYKGYLKDLKSYVAVKKISKGFDEGLKEAVSEMPTTTSPLAISSTVSSASIGSQGGQVDESGQDYTTNCAEITESSATNSHPSSSLG</sequence>
<evidence type="ECO:0000313" key="16">
    <source>
        <dbReference type="Proteomes" id="UP000250321"/>
    </source>
</evidence>
<evidence type="ECO:0000313" key="15">
    <source>
        <dbReference type="EMBL" id="PQQ03284.1"/>
    </source>
</evidence>
<dbReference type="GO" id="GO:0016301">
    <property type="term" value="F:kinase activity"/>
    <property type="evidence" value="ECO:0007669"/>
    <property type="project" value="UniProtKB-KW"/>
</dbReference>
<dbReference type="InterPro" id="IPR017441">
    <property type="entry name" value="Protein_kinase_ATP_BS"/>
</dbReference>
<comment type="similarity">
    <text evidence="2">Belongs to the leguminous lectin family.</text>
</comment>
<evidence type="ECO:0000256" key="7">
    <source>
        <dbReference type="ARBA" id="ARBA00022840"/>
    </source>
</evidence>
<keyword evidence="4" id="KW-0732">Signal</keyword>
<keyword evidence="10 15" id="KW-0675">Receptor</keyword>
<dbReference type="STRING" id="2094558.A0A314YGB5"/>
<dbReference type="Gene3D" id="2.60.120.200">
    <property type="match status" value="1"/>
</dbReference>
<accession>A0A314YGB5</accession>
<evidence type="ECO:0000256" key="13">
    <source>
        <dbReference type="SAM" id="Phobius"/>
    </source>
</evidence>
<dbReference type="OrthoDB" id="4062651at2759"/>
<evidence type="ECO:0000256" key="4">
    <source>
        <dbReference type="ARBA" id="ARBA00022729"/>
    </source>
</evidence>
<evidence type="ECO:0000256" key="2">
    <source>
        <dbReference type="ARBA" id="ARBA00007606"/>
    </source>
</evidence>
<evidence type="ECO:0000256" key="1">
    <source>
        <dbReference type="ARBA" id="ARBA00004479"/>
    </source>
</evidence>
<gene>
    <name evidence="15" type="ORF">Pyn_26157</name>
</gene>
<keyword evidence="3 13" id="KW-0812">Transmembrane</keyword>